<evidence type="ECO:0000313" key="2">
    <source>
        <dbReference type="EMBL" id="ASN06408.1"/>
    </source>
</evidence>
<organism evidence="2 3">
    <name type="scientific">Virgibacillus necropolis</name>
    <dbReference type="NCBI Taxonomy" id="163877"/>
    <lineage>
        <taxon>Bacteria</taxon>
        <taxon>Bacillati</taxon>
        <taxon>Bacillota</taxon>
        <taxon>Bacilli</taxon>
        <taxon>Bacillales</taxon>
        <taxon>Bacillaceae</taxon>
        <taxon>Virgibacillus</taxon>
    </lineage>
</organism>
<dbReference type="KEGG" id="vne:CFK40_15975"/>
<evidence type="ECO:0000313" key="3">
    <source>
        <dbReference type="Proteomes" id="UP000204391"/>
    </source>
</evidence>
<dbReference type="SUPFAM" id="SSF55729">
    <property type="entry name" value="Acyl-CoA N-acyltransferases (Nat)"/>
    <property type="match status" value="1"/>
</dbReference>
<proteinExistence type="predicted"/>
<name>A0A221MFG1_9BACI</name>
<protein>
    <submittedName>
        <fullName evidence="2">GNAT family N-acetyltransferase</fullName>
    </submittedName>
</protein>
<dbReference type="Proteomes" id="UP000204391">
    <property type="component" value="Chromosome"/>
</dbReference>
<dbReference type="GO" id="GO:0016747">
    <property type="term" value="F:acyltransferase activity, transferring groups other than amino-acyl groups"/>
    <property type="evidence" value="ECO:0007669"/>
    <property type="project" value="InterPro"/>
</dbReference>
<dbReference type="OrthoDB" id="5638018at2"/>
<dbReference type="CDD" id="cd04301">
    <property type="entry name" value="NAT_SF"/>
    <property type="match status" value="1"/>
</dbReference>
<feature type="domain" description="N-acetyltransferase" evidence="1">
    <location>
        <begin position="2"/>
        <end position="139"/>
    </location>
</feature>
<sequence length="139" mass="15746">METIFMANPSEVDNIVEIDREVIDNNSRREYIEEAIKTGRCIVVNNEISIVGFLIFDTHFFGNSFISLIVVSTSQRRKGYAAALIDYFVNMAPTPKIFSSTNKSNKNMQNVFTANGFVQSGVIENLDEGDQEIIYFKTK</sequence>
<accession>A0A221MFG1</accession>
<gene>
    <name evidence="2" type="ORF">CFK40_15975</name>
</gene>
<keyword evidence="2" id="KW-0808">Transferase</keyword>
<dbReference type="Pfam" id="PF00583">
    <property type="entry name" value="Acetyltransf_1"/>
    <property type="match status" value="1"/>
</dbReference>
<dbReference type="Gene3D" id="3.40.630.30">
    <property type="match status" value="1"/>
</dbReference>
<dbReference type="InterPro" id="IPR016181">
    <property type="entry name" value="Acyl_CoA_acyltransferase"/>
</dbReference>
<dbReference type="EMBL" id="CP022437">
    <property type="protein sequence ID" value="ASN06408.1"/>
    <property type="molecule type" value="Genomic_DNA"/>
</dbReference>
<dbReference type="AlphaFoldDB" id="A0A221MFG1"/>
<dbReference type="RefSeq" id="WP_089533406.1">
    <property type="nucleotide sequence ID" value="NZ_CP022437.1"/>
</dbReference>
<keyword evidence="3" id="KW-1185">Reference proteome</keyword>
<dbReference type="InterPro" id="IPR000182">
    <property type="entry name" value="GNAT_dom"/>
</dbReference>
<dbReference type="PROSITE" id="PS51186">
    <property type="entry name" value="GNAT"/>
    <property type="match status" value="1"/>
</dbReference>
<reference evidence="2 3" key="1">
    <citation type="journal article" date="2003" name="Int. J. Syst. Evol. Microbiol.">
        <title>Virgibacillus carmonensis sp. nov., Virgibacillus necropolis sp. nov. and Virgibacillus picturae sp. nov., three novel species isolated from deteriorated mural paintings, transfer of the species of the genus salibacillus to Virgibacillus, as Virgibacillus marismortui comb. nov. and Virgibacillus salexigens comb. nov., and emended description of the genus Virgibacillus.</title>
        <authorList>
            <person name="Heyrman J."/>
            <person name="Logan N.A."/>
            <person name="Busse H.J."/>
            <person name="Balcaen A."/>
            <person name="Lebbe L."/>
            <person name="Rodriguez-Diaz M."/>
            <person name="Swings J."/>
            <person name="De Vos P."/>
        </authorList>
    </citation>
    <scope>NUCLEOTIDE SEQUENCE [LARGE SCALE GENOMIC DNA]</scope>
    <source>
        <strain evidence="2 3">LMG 19488</strain>
    </source>
</reference>
<evidence type="ECO:0000259" key="1">
    <source>
        <dbReference type="PROSITE" id="PS51186"/>
    </source>
</evidence>